<evidence type="ECO:0000313" key="5">
    <source>
        <dbReference type="EMBL" id="JAT45636.1"/>
    </source>
</evidence>
<feature type="region of interest" description="Disordered" evidence="4">
    <location>
        <begin position="402"/>
        <end position="436"/>
    </location>
</feature>
<dbReference type="PRINTS" id="PR00320">
    <property type="entry name" value="GPROTEINBRPT"/>
</dbReference>
<feature type="repeat" description="WD" evidence="3">
    <location>
        <begin position="575"/>
        <end position="615"/>
    </location>
</feature>
<feature type="compositionally biased region" description="Basic residues" evidence="4">
    <location>
        <begin position="107"/>
        <end position="125"/>
    </location>
</feature>
<accession>A0A1D1XTC2</accession>
<dbReference type="PROSITE" id="PS50294">
    <property type="entry name" value="WD_REPEATS_REGION"/>
    <property type="match status" value="3"/>
</dbReference>
<sequence>VCVCVCASHHRPLVRIGLWVVSDLPPKPLPSARIPPSSPFFYLPRGHRAGNAAAANMSNSGVEEEKVRGDEEEDDHDDEEFFYESHDRILSSSCSSTSASDDDGDHHHHRHHQHQHHRHHKRTPRGHAASIYDVWISEPSSVEERRRRLLHQMGLIGDPSLRRREPDGDGVDGCGEAAGGRATRPAEMGRSVSCDGIRRRQDLLPSAIGRSRSDGAMGADPSGSGAFPTPPLVHNKHHPSPGKPPIAKSPSSGANTNDSYEDSDGGRDDTFRNGYRHSGNCDLYCTIKNLDSGEEFVVKELREDGMWNKLREVGTGRQLTMEEFQSSVVGHSPIVQELMRRQNVEEAGGGGGGGGHGSGERNDPCPNGAGLVGNNRLSKRRGSWLRNIKNVAGTVVQRLERWSSDERDTSSEKGGRRSSSATDDSQDAQSHRGLERVKVRQYGKSLKELTGLYMSQEIQAHNGSIWSIKFSLDGQYLATAGEDCVIRVWQVVEMERKGELLSERVTAVEDGDSNPFPTFSNGSPEPLSLVFNLESNNVDRKRRAKVPSLRKSYSFDRIVVPENVFALSEKPVCSFHGHLEDVLDLSWSKSKYLLSSSMDKTVRLWHMSSNSCLKIFSHSDYVTCIQFNPVDDDYFISGSLDAKVRIWNIKDRQVADWSDLHDMVTAACYTPDGQGALVGTHKGSCHLYDTSENKLHQKDQINLQNKKKKSHHKKITGFQFAPSSSSEALITSADSRIRVIADLELVHKFKGFRNTSSQISASLTADGKHVICASEDSHVYVWRYDADSRPSRRKGLVGITQSYEHFHCQDVSVAVAWPGASPRVPLQAHSNHKNEQAVLPNAKTKIFKKADGQEVASLHSNYDTVGNTQHRICPTENGNHFCDRTSATWPEEKLLLTVNKQSPQSGGDFSNGDMQMHSRLAWGMVIVTAGRGGEIRTFQNFGYSSRI</sequence>
<name>A0A1D1XTC2_9ARAE</name>
<feature type="region of interest" description="Disordered" evidence="4">
    <location>
        <begin position="53"/>
        <end position="77"/>
    </location>
</feature>
<protein>
    <submittedName>
        <fullName evidence="5">WD repeat-containing protein 44</fullName>
    </submittedName>
</protein>
<proteinExistence type="predicted"/>
<dbReference type="PANTHER" id="PTHR14221">
    <property type="entry name" value="WD REPEAT DOMAIN 44"/>
    <property type="match status" value="1"/>
</dbReference>
<dbReference type="InterPro" id="IPR036322">
    <property type="entry name" value="WD40_repeat_dom_sf"/>
</dbReference>
<dbReference type="FunFam" id="2.130.10.10:FF:000329">
    <property type="entry name" value="WD repeat-containing protein 44"/>
    <property type="match status" value="1"/>
</dbReference>
<evidence type="ECO:0000256" key="2">
    <source>
        <dbReference type="ARBA" id="ARBA00022737"/>
    </source>
</evidence>
<gene>
    <name evidence="5" type="primary">WDR44_8</name>
    <name evidence="5" type="ORF">g.84057</name>
</gene>
<organism evidence="5">
    <name type="scientific">Anthurium amnicola</name>
    <dbReference type="NCBI Taxonomy" id="1678845"/>
    <lineage>
        <taxon>Eukaryota</taxon>
        <taxon>Viridiplantae</taxon>
        <taxon>Streptophyta</taxon>
        <taxon>Embryophyta</taxon>
        <taxon>Tracheophyta</taxon>
        <taxon>Spermatophyta</taxon>
        <taxon>Magnoliopsida</taxon>
        <taxon>Liliopsida</taxon>
        <taxon>Araceae</taxon>
        <taxon>Pothoideae</taxon>
        <taxon>Potheae</taxon>
        <taxon>Anthurium</taxon>
    </lineage>
</organism>
<dbReference type="PANTHER" id="PTHR14221:SF67">
    <property type="entry name" value="WD REPEAT-CONTAINING PROTEIN 44-LIKE"/>
    <property type="match status" value="1"/>
</dbReference>
<dbReference type="Gene3D" id="2.130.10.10">
    <property type="entry name" value="YVTN repeat-like/Quinoprotein amine dehydrogenase"/>
    <property type="match status" value="1"/>
</dbReference>
<keyword evidence="2" id="KW-0677">Repeat</keyword>
<dbReference type="InterPro" id="IPR001680">
    <property type="entry name" value="WD40_rpt"/>
</dbReference>
<reference evidence="5" key="1">
    <citation type="submission" date="2015-07" db="EMBL/GenBank/DDBJ databases">
        <title>Transcriptome Assembly of Anthurium amnicola.</title>
        <authorList>
            <person name="Suzuki J."/>
        </authorList>
    </citation>
    <scope>NUCLEOTIDE SEQUENCE</scope>
</reference>
<dbReference type="EMBL" id="GDJX01022300">
    <property type="protein sequence ID" value="JAT45636.1"/>
    <property type="molecule type" value="Transcribed_RNA"/>
</dbReference>
<feature type="region of interest" description="Disordered" evidence="4">
    <location>
        <begin position="345"/>
        <end position="374"/>
    </location>
</feature>
<feature type="compositionally biased region" description="Gly residues" evidence="4">
    <location>
        <begin position="347"/>
        <end position="357"/>
    </location>
</feature>
<feature type="compositionally biased region" description="Basic and acidic residues" evidence="4">
    <location>
        <begin position="402"/>
        <end position="415"/>
    </location>
</feature>
<evidence type="ECO:0000256" key="1">
    <source>
        <dbReference type="ARBA" id="ARBA00022574"/>
    </source>
</evidence>
<dbReference type="AlphaFoldDB" id="A0A1D1XTC2"/>
<evidence type="ECO:0000256" key="4">
    <source>
        <dbReference type="SAM" id="MobiDB-lite"/>
    </source>
</evidence>
<dbReference type="InterPro" id="IPR040324">
    <property type="entry name" value="WDR44/Dgr2"/>
</dbReference>
<evidence type="ECO:0000256" key="3">
    <source>
        <dbReference type="PROSITE-ProRule" id="PRU00221"/>
    </source>
</evidence>
<dbReference type="SUPFAM" id="SSF50978">
    <property type="entry name" value="WD40 repeat-like"/>
    <property type="match status" value="1"/>
</dbReference>
<feature type="repeat" description="WD" evidence="3">
    <location>
        <begin position="458"/>
        <end position="491"/>
    </location>
</feature>
<feature type="compositionally biased region" description="Polar residues" evidence="4">
    <location>
        <begin position="249"/>
        <end position="258"/>
    </location>
</feature>
<keyword evidence="1 3" id="KW-0853">WD repeat</keyword>
<dbReference type="Pfam" id="PF00400">
    <property type="entry name" value="WD40"/>
    <property type="match status" value="4"/>
</dbReference>
<feature type="non-terminal residue" evidence="5">
    <location>
        <position position="1"/>
    </location>
</feature>
<dbReference type="InterPro" id="IPR020472">
    <property type="entry name" value="WD40_PAC1"/>
</dbReference>
<dbReference type="FunFam" id="2.130.10.10:FF:000712">
    <property type="entry name" value="Transducin/WD40 repeat-like superfamily protein"/>
    <property type="match status" value="1"/>
</dbReference>
<feature type="region of interest" description="Disordered" evidence="4">
    <location>
        <begin position="158"/>
        <end position="273"/>
    </location>
</feature>
<dbReference type="InterPro" id="IPR015943">
    <property type="entry name" value="WD40/YVTN_repeat-like_dom_sf"/>
</dbReference>
<feature type="region of interest" description="Disordered" evidence="4">
    <location>
        <begin position="89"/>
        <end position="126"/>
    </location>
</feature>
<dbReference type="SMART" id="SM00320">
    <property type="entry name" value="WD40"/>
    <property type="match status" value="6"/>
</dbReference>
<feature type="repeat" description="WD" evidence="3">
    <location>
        <begin position="615"/>
        <end position="650"/>
    </location>
</feature>
<dbReference type="PROSITE" id="PS50082">
    <property type="entry name" value="WD_REPEATS_2"/>
    <property type="match status" value="3"/>
</dbReference>